<organism evidence="1 2">
    <name type="scientific">Phrynosoma platyrhinos</name>
    <name type="common">Desert horned lizard</name>
    <dbReference type="NCBI Taxonomy" id="52577"/>
    <lineage>
        <taxon>Eukaryota</taxon>
        <taxon>Metazoa</taxon>
        <taxon>Chordata</taxon>
        <taxon>Craniata</taxon>
        <taxon>Vertebrata</taxon>
        <taxon>Euteleostomi</taxon>
        <taxon>Lepidosauria</taxon>
        <taxon>Squamata</taxon>
        <taxon>Bifurcata</taxon>
        <taxon>Unidentata</taxon>
        <taxon>Episquamata</taxon>
        <taxon>Toxicofera</taxon>
        <taxon>Iguania</taxon>
        <taxon>Phrynosomatidae</taxon>
        <taxon>Phrynosomatinae</taxon>
        <taxon>Phrynosoma</taxon>
    </lineage>
</organism>
<dbReference type="Proteomes" id="UP000826234">
    <property type="component" value="Unassembled WGS sequence"/>
</dbReference>
<protein>
    <submittedName>
        <fullName evidence="1">Uncharacterized protein</fullName>
    </submittedName>
</protein>
<evidence type="ECO:0000313" key="1">
    <source>
        <dbReference type="EMBL" id="KAH0618471.1"/>
    </source>
</evidence>
<dbReference type="PANTHER" id="PTHR12247:SF139">
    <property type="entry name" value="ATHERIN-RELATED"/>
    <property type="match status" value="1"/>
</dbReference>
<dbReference type="Gene3D" id="1.10.150.50">
    <property type="entry name" value="Transcription Factor, Ets-1"/>
    <property type="match status" value="1"/>
</dbReference>
<keyword evidence="2" id="KW-1185">Reference proteome</keyword>
<reference evidence="1 2" key="1">
    <citation type="journal article" date="2022" name="Gigascience">
        <title>A chromosome-level genome assembly and annotation of the desert horned lizard, Phrynosoma platyrhinos, provides insight into chromosomal rearrangements among reptiles.</title>
        <authorList>
            <person name="Koochekian N."/>
            <person name="Ascanio A."/>
            <person name="Farleigh K."/>
            <person name="Card D.C."/>
            <person name="Schield D.R."/>
            <person name="Castoe T.A."/>
            <person name="Jezkova T."/>
        </authorList>
    </citation>
    <scope>NUCLEOTIDE SEQUENCE [LARGE SCALE GENOMIC DNA]</scope>
    <source>
        <strain evidence="1">NK-2021</strain>
    </source>
</reference>
<name>A0ABQ7SMD5_PHRPL</name>
<proteinExistence type="predicted"/>
<dbReference type="InterPro" id="IPR013761">
    <property type="entry name" value="SAM/pointed_sf"/>
</dbReference>
<evidence type="ECO:0000313" key="2">
    <source>
        <dbReference type="Proteomes" id="UP000826234"/>
    </source>
</evidence>
<dbReference type="PANTHER" id="PTHR12247">
    <property type="entry name" value="POLYCOMB GROUP PROTEIN"/>
    <property type="match status" value="1"/>
</dbReference>
<accession>A0ABQ7SMD5</accession>
<dbReference type="EMBL" id="JAIPUX010005289">
    <property type="protein sequence ID" value="KAH0618471.1"/>
    <property type="molecule type" value="Genomic_DNA"/>
</dbReference>
<comment type="caution">
    <text evidence="1">The sequence shown here is derived from an EMBL/GenBank/DDBJ whole genome shotgun (WGS) entry which is preliminary data.</text>
</comment>
<sequence length="74" mass="8302">MNRNPTSVRPLSGNEAVPIDGNVWYQLEIDGKSLLLMTRNDVLTGLSLKLGPALKIYEYHIKPLQTQHLKNSSL</sequence>
<gene>
    <name evidence="1" type="ORF">JD844_017703</name>
</gene>
<dbReference type="InterPro" id="IPR050548">
    <property type="entry name" value="PcG_chromatin_remod_factors"/>
</dbReference>
<dbReference type="SUPFAM" id="SSF47769">
    <property type="entry name" value="SAM/Pointed domain"/>
    <property type="match status" value="1"/>
</dbReference>